<sequence>MQMAIVALSTKVASLPYGLLSAVIRS</sequence>
<reference evidence="1 2" key="1">
    <citation type="submission" date="2014-09" db="EMBL/GenBank/DDBJ databases">
        <authorList>
            <person name="Loux Valentin"/>
            <person name="Dugat Thibaut"/>
        </authorList>
    </citation>
    <scope>NUCLEOTIDE SEQUENCE [LARGE SCALE GENOMIC DNA]</scope>
    <source>
        <strain evidence="1 2">BOV-10_179</strain>
    </source>
</reference>
<evidence type="ECO:0000313" key="2">
    <source>
        <dbReference type="Proteomes" id="UP000055047"/>
    </source>
</evidence>
<protein>
    <submittedName>
        <fullName evidence="1">Uncharacterized protein</fullName>
    </submittedName>
</protein>
<dbReference type="Proteomes" id="UP000055047">
    <property type="component" value="Unassembled WGS sequence"/>
</dbReference>
<accession>A0A098GM18</accession>
<dbReference type="EMBL" id="CCXQ01000066">
    <property type="protein sequence ID" value="CEH11097.1"/>
    <property type="molecule type" value="Genomic_DNA"/>
</dbReference>
<dbReference type="AlphaFoldDB" id="A0A098GM18"/>
<proteinExistence type="predicted"/>
<evidence type="ECO:0000313" key="1">
    <source>
        <dbReference type="EMBL" id="CEH11097.1"/>
    </source>
</evidence>
<gene>
    <name evidence="1" type="ORF">ANAPHAGO_00886</name>
</gene>
<name>A0A098GM18_ANAPH</name>
<organism evidence="1 2">
    <name type="scientific">Anaplasma phagocytophilum</name>
    <name type="common">Ehrlichia phagocytophila</name>
    <dbReference type="NCBI Taxonomy" id="948"/>
    <lineage>
        <taxon>Bacteria</taxon>
        <taxon>Pseudomonadati</taxon>
        <taxon>Pseudomonadota</taxon>
        <taxon>Alphaproteobacteria</taxon>
        <taxon>Rickettsiales</taxon>
        <taxon>Anaplasmataceae</taxon>
        <taxon>Anaplasma</taxon>
        <taxon>phagocytophilum group</taxon>
    </lineage>
</organism>